<dbReference type="AlphaFoldDB" id="A0A843W4G8"/>
<sequence length="394" mass="43827">LEKSRGETCGEGGSRQRRQWFRESNDQCLTFAAEAGGELVATAGEGHSGHPFLLPLFLCVSFTSSGVSCRPHCLLPPPLRSRQLASPAVRPSPPVFSRRLCCYGIFLKIAYEGKGMRAVVDELKVIDLHVPKVPQQKGIINIFHESLKEKIDALEERMKKIESRGNNESSASVCHAKRKKDSLAGRRVRILNFSGLVVASGILMSDDDDNVVRGKKLGGEYYEVSILIAHDPTASLFIKDADRKNMNDAVGSHIIWFREYVPQQKGTINIFHESLKEKIDALEERMKKIESRGNNESSASVCHAKRKKDSLAGRRVGILNFSSLVVANGILMSDDDDNVVMGKKLGGEYYEVSILIAHDPTASLFIKDADRKNMNDAVGSHIIWFREYVELEDN</sequence>
<evidence type="ECO:0000313" key="4">
    <source>
        <dbReference type="Proteomes" id="UP000652761"/>
    </source>
</evidence>
<feature type="coiled-coil region" evidence="1">
    <location>
        <begin position="144"/>
        <end position="171"/>
    </location>
</feature>
<keyword evidence="4" id="KW-1185">Reference proteome</keyword>
<reference evidence="3" key="1">
    <citation type="submission" date="2017-07" db="EMBL/GenBank/DDBJ databases">
        <title>Taro Niue Genome Assembly and Annotation.</title>
        <authorList>
            <person name="Atibalentja N."/>
            <person name="Keating K."/>
            <person name="Fields C.J."/>
        </authorList>
    </citation>
    <scope>NUCLEOTIDE SEQUENCE</scope>
    <source>
        <strain evidence="3">Niue_2</strain>
        <tissue evidence="3">Leaf</tissue>
    </source>
</reference>
<proteinExistence type="predicted"/>
<name>A0A843W4G8_COLES</name>
<accession>A0A843W4G8</accession>
<comment type="caution">
    <text evidence="3">The sequence shown here is derived from an EMBL/GenBank/DDBJ whole genome shotgun (WGS) entry which is preliminary data.</text>
</comment>
<gene>
    <name evidence="3" type="ORF">Taro_034619</name>
</gene>
<feature type="coiled-coil region" evidence="1">
    <location>
        <begin position="272"/>
        <end position="299"/>
    </location>
</feature>
<protein>
    <recommendedName>
        <fullName evidence="2">Transposase Tnp1/En/Spm-like domain-containing protein</fullName>
    </recommendedName>
</protein>
<dbReference type="EMBL" id="NMUH01002746">
    <property type="protein sequence ID" value="MQM01858.1"/>
    <property type="molecule type" value="Genomic_DNA"/>
</dbReference>
<evidence type="ECO:0000259" key="2">
    <source>
        <dbReference type="Pfam" id="PF03017"/>
    </source>
</evidence>
<dbReference type="Proteomes" id="UP000652761">
    <property type="component" value="Unassembled WGS sequence"/>
</dbReference>
<dbReference type="InterPro" id="IPR004264">
    <property type="entry name" value="Transposase_23"/>
</dbReference>
<feature type="domain" description="Transposase Tnp1/En/Spm-like" evidence="2">
    <location>
        <begin position="194"/>
        <end position="249"/>
    </location>
</feature>
<organism evidence="3 4">
    <name type="scientific">Colocasia esculenta</name>
    <name type="common">Wild taro</name>
    <name type="synonym">Arum esculentum</name>
    <dbReference type="NCBI Taxonomy" id="4460"/>
    <lineage>
        <taxon>Eukaryota</taxon>
        <taxon>Viridiplantae</taxon>
        <taxon>Streptophyta</taxon>
        <taxon>Embryophyta</taxon>
        <taxon>Tracheophyta</taxon>
        <taxon>Spermatophyta</taxon>
        <taxon>Magnoliopsida</taxon>
        <taxon>Liliopsida</taxon>
        <taxon>Araceae</taxon>
        <taxon>Aroideae</taxon>
        <taxon>Colocasieae</taxon>
        <taxon>Colocasia</taxon>
    </lineage>
</organism>
<dbReference type="Pfam" id="PF03017">
    <property type="entry name" value="Transposase_23"/>
    <property type="match status" value="2"/>
</dbReference>
<keyword evidence="1" id="KW-0175">Coiled coil</keyword>
<evidence type="ECO:0000313" key="3">
    <source>
        <dbReference type="EMBL" id="MQM01858.1"/>
    </source>
</evidence>
<feature type="domain" description="Transposase Tnp1/En/Spm-like" evidence="2">
    <location>
        <begin position="322"/>
        <end position="377"/>
    </location>
</feature>
<feature type="non-terminal residue" evidence="3">
    <location>
        <position position="1"/>
    </location>
</feature>
<evidence type="ECO:0000256" key="1">
    <source>
        <dbReference type="SAM" id="Coils"/>
    </source>
</evidence>